<accession>A0A8S2FLK5</accession>
<dbReference type="Proteomes" id="UP000677228">
    <property type="component" value="Unassembled WGS sequence"/>
</dbReference>
<gene>
    <name evidence="1" type="ORF">OVA965_LOCUS37005</name>
    <name evidence="2" type="ORF">TMI583_LOCUS38049</name>
</gene>
<dbReference type="AlphaFoldDB" id="A0A8S2FLK5"/>
<dbReference type="EMBL" id="CAJNOK010034277">
    <property type="protein sequence ID" value="CAF1502565.1"/>
    <property type="molecule type" value="Genomic_DNA"/>
</dbReference>
<dbReference type="Proteomes" id="UP000682733">
    <property type="component" value="Unassembled WGS sequence"/>
</dbReference>
<name>A0A8S2FLK5_9BILA</name>
<evidence type="ECO:0000313" key="3">
    <source>
        <dbReference type="Proteomes" id="UP000677228"/>
    </source>
</evidence>
<protein>
    <submittedName>
        <fullName evidence="1">Uncharacterized protein</fullName>
    </submittedName>
</protein>
<dbReference type="EMBL" id="CAJOBA010056299">
    <property type="protein sequence ID" value="CAF4290933.1"/>
    <property type="molecule type" value="Genomic_DNA"/>
</dbReference>
<feature type="non-terminal residue" evidence="1">
    <location>
        <position position="1"/>
    </location>
</feature>
<proteinExistence type="predicted"/>
<evidence type="ECO:0000313" key="2">
    <source>
        <dbReference type="EMBL" id="CAF4290933.1"/>
    </source>
</evidence>
<comment type="caution">
    <text evidence="1">The sequence shown here is derived from an EMBL/GenBank/DDBJ whole genome shotgun (WGS) entry which is preliminary data.</text>
</comment>
<organism evidence="1 3">
    <name type="scientific">Didymodactylos carnosus</name>
    <dbReference type="NCBI Taxonomy" id="1234261"/>
    <lineage>
        <taxon>Eukaryota</taxon>
        <taxon>Metazoa</taxon>
        <taxon>Spiralia</taxon>
        <taxon>Gnathifera</taxon>
        <taxon>Rotifera</taxon>
        <taxon>Eurotatoria</taxon>
        <taxon>Bdelloidea</taxon>
        <taxon>Philodinida</taxon>
        <taxon>Philodinidae</taxon>
        <taxon>Didymodactylos</taxon>
    </lineage>
</organism>
<sequence>ARQLQTVEMQIEYEKRRALTEDEKDRINDRYRQQLLKFQTMIDSIKRDFQTAKTQLFTKNP</sequence>
<evidence type="ECO:0000313" key="1">
    <source>
        <dbReference type="EMBL" id="CAF1502565.1"/>
    </source>
</evidence>
<reference evidence="1" key="1">
    <citation type="submission" date="2021-02" db="EMBL/GenBank/DDBJ databases">
        <authorList>
            <person name="Nowell W R."/>
        </authorList>
    </citation>
    <scope>NUCLEOTIDE SEQUENCE</scope>
</reference>